<feature type="transmembrane region" description="Helical" evidence="5">
    <location>
        <begin position="241"/>
        <end position="263"/>
    </location>
</feature>
<feature type="transmembrane region" description="Helical" evidence="5">
    <location>
        <begin position="447"/>
        <end position="466"/>
    </location>
</feature>
<evidence type="ECO:0000313" key="7">
    <source>
        <dbReference type="EMBL" id="KAL0271477.1"/>
    </source>
</evidence>
<proteinExistence type="predicted"/>
<evidence type="ECO:0000259" key="6">
    <source>
        <dbReference type="PROSITE" id="PS50850"/>
    </source>
</evidence>
<comment type="caution">
    <text evidence="7">The sequence shown here is derived from an EMBL/GenBank/DDBJ whole genome shotgun (WGS) entry which is preliminary data.</text>
</comment>
<feature type="transmembrane region" description="Helical" evidence="5">
    <location>
        <begin position="507"/>
        <end position="528"/>
    </location>
</feature>
<dbReference type="PANTHER" id="PTHR24064">
    <property type="entry name" value="SOLUTE CARRIER FAMILY 22 MEMBER"/>
    <property type="match status" value="1"/>
</dbReference>
<evidence type="ECO:0000256" key="1">
    <source>
        <dbReference type="ARBA" id="ARBA00004141"/>
    </source>
</evidence>
<feature type="transmembrane region" description="Helical" evidence="5">
    <location>
        <begin position="303"/>
        <end position="322"/>
    </location>
</feature>
<feature type="transmembrane region" description="Helical" evidence="5">
    <location>
        <begin position="275"/>
        <end position="297"/>
    </location>
</feature>
<dbReference type="InterPro" id="IPR020846">
    <property type="entry name" value="MFS_dom"/>
</dbReference>
<feature type="domain" description="Major facilitator superfamily (MFS) profile" evidence="6">
    <location>
        <begin position="78"/>
        <end position="559"/>
    </location>
</feature>
<protein>
    <recommendedName>
        <fullName evidence="6">Major facilitator superfamily (MFS) profile domain-containing protein</fullName>
    </recommendedName>
</protein>
<feature type="transmembrane region" description="Helical" evidence="5">
    <location>
        <begin position="535"/>
        <end position="554"/>
    </location>
</feature>
<dbReference type="InterPro" id="IPR005828">
    <property type="entry name" value="MFS_sugar_transport-like"/>
</dbReference>
<dbReference type="GO" id="GO:0022857">
    <property type="term" value="F:transmembrane transporter activity"/>
    <property type="evidence" value="ECO:0007669"/>
    <property type="project" value="InterPro"/>
</dbReference>
<keyword evidence="3 5" id="KW-1133">Transmembrane helix</keyword>
<feature type="transmembrane region" description="Helical" evidence="5">
    <location>
        <begin position="473"/>
        <end position="495"/>
    </location>
</feature>
<dbReference type="Gene3D" id="1.20.1250.20">
    <property type="entry name" value="MFS general substrate transporter like domains"/>
    <property type="match status" value="1"/>
</dbReference>
<evidence type="ECO:0000256" key="5">
    <source>
        <dbReference type="SAM" id="Phobius"/>
    </source>
</evidence>
<feature type="transmembrane region" description="Helical" evidence="5">
    <location>
        <begin position="76"/>
        <end position="99"/>
    </location>
</feature>
<dbReference type="SUPFAM" id="SSF103473">
    <property type="entry name" value="MFS general substrate transporter"/>
    <property type="match status" value="1"/>
</dbReference>
<dbReference type="PROSITE" id="PS50850">
    <property type="entry name" value="MFS"/>
    <property type="match status" value="1"/>
</dbReference>
<keyword evidence="2 5" id="KW-0812">Transmembrane</keyword>
<gene>
    <name evidence="7" type="ORF">PYX00_008558</name>
</gene>
<feature type="transmembrane region" description="Helical" evidence="5">
    <location>
        <begin position="217"/>
        <end position="235"/>
    </location>
</feature>
<keyword evidence="4 5" id="KW-0472">Membrane</keyword>
<dbReference type="AlphaFoldDB" id="A0AAW2HPN6"/>
<evidence type="ECO:0000256" key="2">
    <source>
        <dbReference type="ARBA" id="ARBA00022692"/>
    </source>
</evidence>
<evidence type="ECO:0000256" key="3">
    <source>
        <dbReference type="ARBA" id="ARBA00022989"/>
    </source>
</evidence>
<dbReference type="EMBL" id="JARGDH010000004">
    <property type="protein sequence ID" value="KAL0271477.1"/>
    <property type="molecule type" value="Genomic_DNA"/>
</dbReference>
<sequence length="587" mass="66767">MVFTQEKKSESTITIVRTEVIMDEDGATEKLNAVEKNGTGDGLPAKKFANAEEEELFDSLIEKIGNDGKFQRRFDILYNFILVMCVSMPYLNIILIMTIPDHWCYLPGREMTNLTVEQWKEEHIPRDPVKLNNGFSSCKMYLDDDDNNNSGNRSIVDCRYGWEYDRTWYTETAPTAQNWVCDKEVYVSNAFAAGRIGEIVGTLIFGQLGDQLGRMPVFYISMVILIVGRIASTFVSQWYYAFLVLIGLGSTASISTFQSPLVISMEVSDARKRSYVAFLQCVGWVIGLCVLAMMAWVLKDWQLIMVVSTLPCLAYFFMYKMFPESPRWLASKGRVKQAAEVLKYIARVNKTTYPDNAEEVLQKIADKKEKFYGLPTLFFHWRLAKNTLLIITCWGISGLSYYILMLNVTTMSGNPFMNFFWQSLVELPGYTLGKVCSNVFGRRWTQAGAYILGSFFCSIVLLVLPLQMPLLEIFFVSLLKMCLTTSFYMVWLQAIEIYPTCVRQTGTSLGGMVSNTVGIVGPYVVLLGTSYHASIPYAVILIGTMLSCVCASFLPETYNEKLPETLEDAQNFGKDQKFWNFKIYRKK</sequence>
<accession>A0AAW2HPN6</accession>
<reference evidence="7" key="1">
    <citation type="journal article" date="2024" name="Gigascience">
        <title>Chromosome-level genome of the poultry shaft louse Menopon gallinae provides insight into the host-switching and adaptive evolution of parasitic lice.</title>
        <authorList>
            <person name="Xu Y."/>
            <person name="Ma L."/>
            <person name="Liu S."/>
            <person name="Liang Y."/>
            <person name="Liu Q."/>
            <person name="He Z."/>
            <person name="Tian L."/>
            <person name="Duan Y."/>
            <person name="Cai W."/>
            <person name="Li H."/>
            <person name="Song F."/>
        </authorList>
    </citation>
    <scope>NUCLEOTIDE SEQUENCE</scope>
    <source>
        <strain evidence="7">Cailab_2023a</strain>
    </source>
</reference>
<evidence type="ECO:0000256" key="4">
    <source>
        <dbReference type="ARBA" id="ARBA00023136"/>
    </source>
</evidence>
<feature type="transmembrane region" description="Helical" evidence="5">
    <location>
        <begin position="388"/>
        <end position="408"/>
    </location>
</feature>
<dbReference type="Pfam" id="PF00083">
    <property type="entry name" value="Sugar_tr"/>
    <property type="match status" value="1"/>
</dbReference>
<organism evidence="7">
    <name type="scientific">Menopon gallinae</name>
    <name type="common">poultry shaft louse</name>
    <dbReference type="NCBI Taxonomy" id="328185"/>
    <lineage>
        <taxon>Eukaryota</taxon>
        <taxon>Metazoa</taxon>
        <taxon>Ecdysozoa</taxon>
        <taxon>Arthropoda</taxon>
        <taxon>Hexapoda</taxon>
        <taxon>Insecta</taxon>
        <taxon>Pterygota</taxon>
        <taxon>Neoptera</taxon>
        <taxon>Paraneoptera</taxon>
        <taxon>Psocodea</taxon>
        <taxon>Troctomorpha</taxon>
        <taxon>Phthiraptera</taxon>
        <taxon>Amblycera</taxon>
        <taxon>Menoponidae</taxon>
        <taxon>Menopon</taxon>
    </lineage>
</organism>
<name>A0AAW2HPN6_9NEOP</name>
<dbReference type="GO" id="GO:0016020">
    <property type="term" value="C:membrane"/>
    <property type="evidence" value="ECO:0007669"/>
    <property type="project" value="UniProtKB-SubCell"/>
</dbReference>
<comment type="subcellular location">
    <subcellularLocation>
        <location evidence="1">Membrane</location>
        <topology evidence="1">Multi-pass membrane protein</topology>
    </subcellularLocation>
</comment>
<dbReference type="InterPro" id="IPR036259">
    <property type="entry name" value="MFS_trans_sf"/>
</dbReference>